<dbReference type="Proteomes" id="UP000831534">
    <property type="component" value="Chromosome"/>
</dbReference>
<accession>A0A8T9MW60</accession>
<evidence type="ECO:0000256" key="8">
    <source>
        <dbReference type="ARBA" id="ARBA00048988"/>
    </source>
</evidence>
<dbReference type="CDD" id="cd17932">
    <property type="entry name" value="DEXQc_UvrD"/>
    <property type="match status" value="1"/>
</dbReference>
<dbReference type="PROSITE" id="PS51198">
    <property type="entry name" value="UVRD_HELICASE_ATP_BIND"/>
    <property type="match status" value="1"/>
</dbReference>
<feature type="domain" description="UvrD-like helicase ATP-binding" evidence="11">
    <location>
        <begin position="483"/>
        <end position="707"/>
    </location>
</feature>
<dbReference type="GO" id="GO:0003677">
    <property type="term" value="F:DNA binding"/>
    <property type="evidence" value="ECO:0007669"/>
    <property type="project" value="InterPro"/>
</dbReference>
<reference evidence="12" key="1">
    <citation type="submission" date="2021-12" db="EMBL/GenBank/DDBJ databases">
        <authorList>
            <person name="Veyrier F.J."/>
        </authorList>
    </citation>
    <scope>NUCLEOTIDE SEQUENCE</scope>
    <source>
        <strain evidence="12">17694</strain>
    </source>
</reference>
<evidence type="ECO:0000256" key="3">
    <source>
        <dbReference type="ARBA" id="ARBA00022806"/>
    </source>
</evidence>
<dbReference type="EC" id="5.6.2.4" evidence="7"/>
<name>A0A8T9MW60_9NEIS</name>
<gene>
    <name evidence="12" type="ORF">LVJ77_04265</name>
</gene>
<dbReference type="SUPFAM" id="SSF52540">
    <property type="entry name" value="P-loop containing nucleoside triphosphate hydrolases"/>
    <property type="match status" value="2"/>
</dbReference>
<feature type="domain" description="Helicase C-terminal" evidence="10">
    <location>
        <begin position="1"/>
        <end position="97"/>
    </location>
</feature>
<comment type="catalytic activity">
    <reaction evidence="8">
        <text>ATP + H2O = ADP + phosphate + H(+)</text>
        <dbReference type="Rhea" id="RHEA:13065"/>
        <dbReference type="ChEBI" id="CHEBI:15377"/>
        <dbReference type="ChEBI" id="CHEBI:15378"/>
        <dbReference type="ChEBI" id="CHEBI:30616"/>
        <dbReference type="ChEBI" id="CHEBI:43474"/>
        <dbReference type="ChEBI" id="CHEBI:456216"/>
        <dbReference type="EC" id="5.6.2.4"/>
    </reaction>
</comment>
<evidence type="ECO:0000259" key="11">
    <source>
        <dbReference type="PROSITE" id="PS51198"/>
    </source>
</evidence>
<sequence length="1121" mass="128069">MRRFKNHEWDVVVCTNAFGMGIDKKGIHTVVHYEPPAHLESYVQEIGRAARKHGERAQAHLFWSAEDTEALFRQERRSRIPNSKTLNDCWSQMRSVLARPPSGQWFGSHTLAAILPHEDGGEDLDTQIRVALLALERYGLLVEHARLPAWIRIGLADPPDTAVNEHTLAFYRRLHALLPHTRTCQAFYLPELALLLDCSVKALLNKLQELVRAQLAHWQAEVHIRRVRRNHEAWFRRQSKILATVCQYGGDAPADESGALRVYLPALSNLLAQRQCPCRDLRQELLAPLRAMGIIGYRSRNAAEVLVSPAPEIDGTWQNWLARAQQCLSELYGLCRYLYARLPDHADNGTGFALEQLAHERRQAPDTLLAQLETLQKLGLIDMSRMDEQCGSLFFIGNPTGKHARNRYHANAYAYLDRHYRERCQRLHILCRWLDSDTPEQRREILEDYFRYGLAEVVQRYFVQTEPTLHPYPLRPDTAAETPAFSAVQNAVINEAGRAALVLAGLGSGKTTVIVHRIVRLITREHIMPEKILVLAYGSTAAAELRQRLRRLLGRDADAVTVSTFHGLARQIGACSEKDAPAAALADIQRRFPRLRGNDKESRYHWLMENAVAILESQEEKPYYQYIMVDEFQDIDAVQFRMIELLAAMDTDAGDPEQQGYLMAVGDDDQNLYAFRGASIEFIRRFAGHYRIDESKQYVLNENYRSRANLVALSNRYIAAALPPEHRLKSAQHAIRAHRQDTAQAIRYTLFRHERRADMGAWLAQDIARTMREQPNARIAVLCREWQGFDVVQHYLEQNGICARRHHQTDLQPAESVVGQALLDHLLEQPLAPINGEAGEYLENWRRQNGFNTLDHAWAAIRAAFAGEHDISRSRAAEILSQAVHQAEPKLSLLSFHRAKGMEFDHVYLIDQFGYRQCPNADTVRALYVALTRAKTGLTVLQCEHACDTVLQQVLRQQHDARAFELPAVAAPEQLVFHRFLQLDEIWLTPPELVTEAGRALLEHTICREGAWCAERTSLAGMTECGDKTVPHRCTGFVGRKNQTMLACFSKNFQQERCKQHFDVTMLGFTTVRVWQHDLSWYAKYGYQGKRGEHFLLVPYVRFCKPYVSTHSTAPDLMPLH</sequence>
<dbReference type="AlphaFoldDB" id="A0A8T9MW60"/>
<proteinExistence type="predicted"/>
<keyword evidence="4 9" id="KW-0067">ATP-binding</keyword>
<dbReference type="InterPro" id="IPR014016">
    <property type="entry name" value="UvrD-like_ATP-bd"/>
</dbReference>
<dbReference type="InterPro" id="IPR027785">
    <property type="entry name" value="UvrD-like_helicase_C"/>
</dbReference>
<evidence type="ECO:0000256" key="1">
    <source>
        <dbReference type="ARBA" id="ARBA00022741"/>
    </source>
</evidence>
<dbReference type="InterPro" id="IPR027417">
    <property type="entry name" value="P-loop_NTPase"/>
</dbReference>
<evidence type="ECO:0000256" key="6">
    <source>
        <dbReference type="ARBA" id="ARBA00034617"/>
    </source>
</evidence>
<dbReference type="GO" id="GO:0016787">
    <property type="term" value="F:hydrolase activity"/>
    <property type="evidence" value="ECO:0007669"/>
    <property type="project" value="UniProtKB-UniRule"/>
</dbReference>
<dbReference type="Pfam" id="PF13538">
    <property type="entry name" value="UvrD_C_2"/>
    <property type="match status" value="1"/>
</dbReference>
<dbReference type="Gene3D" id="3.40.50.300">
    <property type="entry name" value="P-loop containing nucleotide triphosphate hydrolases"/>
    <property type="match status" value="4"/>
</dbReference>
<dbReference type="InterPro" id="IPR001650">
    <property type="entry name" value="Helicase_C-like"/>
</dbReference>
<evidence type="ECO:0000256" key="7">
    <source>
        <dbReference type="ARBA" id="ARBA00034808"/>
    </source>
</evidence>
<evidence type="ECO:0000256" key="4">
    <source>
        <dbReference type="ARBA" id="ARBA00022840"/>
    </source>
</evidence>
<evidence type="ECO:0000313" key="13">
    <source>
        <dbReference type="Proteomes" id="UP000831534"/>
    </source>
</evidence>
<comment type="catalytic activity">
    <reaction evidence="6">
        <text>Couples ATP hydrolysis with the unwinding of duplex DNA by translocating in the 3'-5' direction.</text>
        <dbReference type="EC" id="5.6.2.4"/>
    </reaction>
</comment>
<evidence type="ECO:0000256" key="5">
    <source>
        <dbReference type="ARBA" id="ARBA00023235"/>
    </source>
</evidence>
<dbReference type="InterPro" id="IPR000212">
    <property type="entry name" value="DNA_helicase_UvrD/REP"/>
</dbReference>
<dbReference type="GO" id="GO:0005524">
    <property type="term" value="F:ATP binding"/>
    <property type="evidence" value="ECO:0007669"/>
    <property type="project" value="UniProtKB-UniRule"/>
</dbReference>
<keyword evidence="5" id="KW-0413">Isomerase</keyword>
<dbReference type="Pfam" id="PF13361">
    <property type="entry name" value="UvrD_C"/>
    <property type="match status" value="1"/>
</dbReference>
<dbReference type="GO" id="GO:0043138">
    <property type="term" value="F:3'-5' DNA helicase activity"/>
    <property type="evidence" value="ECO:0007669"/>
    <property type="project" value="UniProtKB-EC"/>
</dbReference>
<dbReference type="PANTHER" id="PTHR11070">
    <property type="entry name" value="UVRD / RECB / PCRA DNA HELICASE FAMILY MEMBER"/>
    <property type="match status" value="1"/>
</dbReference>
<dbReference type="Pfam" id="PF00271">
    <property type="entry name" value="Helicase_C"/>
    <property type="match status" value="1"/>
</dbReference>
<keyword evidence="3 9" id="KW-0347">Helicase</keyword>
<dbReference type="EMBL" id="CP091521">
    <property type="protein sequence ID" value="UOP05401.1"/>
    <property type="molecule type" value="Genomic_DNA"/>
</dbReference>
<evidence type="ECO:0000256" key="2">
    <source>
        <dbReference type="ARBA" id="ARBA00022801"/>
    </source>
</evidence>
<dbReference type="PROSITE" id="PS51194">
    <property type="entry name" value="HELICASE_CTER"/>
    <property type="match status" value="1"/>
</dbReference>
<evidence type="ECO:0000259" key="10">
    <source>
        <dbReference type="PROSITE" id="PS51194"/>
    </source>
</evidence>
<keyword evidence="13" id="KW-1185">Reference proteome</keyword>
<evidence type="ECO:0000256" key="9">
    <source>
        <dbReference type="PROSITE-ProRule" id="PRU00560"/>
    </source>
</evidence>
<evidence type="ECO:0000313" key="12">
    <source>
        <dbReference type="EMBL" id="UOP05401.1"/>
    </source>
</evidence>
<dbReference type="SMART" id="SM00490">
    <property type="entry name" value="HELICc"/>
    <property type="match status" value="1"/>
</dbReference>
<organism evidence="12 13">
    <name type="scientific">Conchiformibius kuhniae</name>
    <dbReference type="NCBI Taxonomy" id="211502"/>
    <lineage>
        <taxon>Bacteria</taxon>
        <taxon>Pseudomonadati</taxon>
        <taxon>Pseudomonadota</taxon>
        <taxon>Betaproteobacteria</taxon>
        <taxon>Neisseriales</taxon>
        <taxon>Neisseriaceae</taxon>
        <taxon>Conchiformibius</taxon>
    </lineage>
</organism>
<feature type="binding site" evidence="9">
    <location>
        <begin position="504"/>
        <end position="511"/>
    </location>
    <ligand>
        <name>ATP</name>
        <dbReference type="ChEBI" id="CHEBI:30616"/>
    </ligand>
</feature>
<keyword evidence="1 9" id="KW-0547">Nucleotide-binding</keyword>
<reference evidence="12" key="2">
    <citation type="journal article" date="2022" name="Res Sq">
        <title>Evolution of multicellular longitudinally dividing oral cavity symbionts (Neisseriaceae).</title>
        <authorList>
            <person name="Nyongesa S."/>
            <person name="Weber P."/>
            <person name="Bernet E."/>
            <person name="Pullido F."/>
            <person name="Nieckarz M."/>
            <person name="Delaby M."/>
            <person name="Nieves C."/>
            <person name="Viehboeck T."/>
            <person name="Krause N."/>
            <person name="Rivera-Millot A."/>
            <person name="Nakamura A."/>
            <person name="Vischer N."/>
            <person name="VanNieuwenhze M."/>
            <person name="Brun Y."/>
            <person name="Cava F."/>
            <person name="Bulgheresi S."/>
            <person name="Veyrier F."/>
        </authorList>
    </citation>
    <scope>NUCLEOTIDE SEQUENCE</scope>
    <source>
        <strain evidence="12">17694</strain>
    </source>
</reference>
<dbReference type="InterPro" id="IPR014017">
    <property type="entry name" value="DNA_helicase_UvrD-like_C"/>
</dbReference>
<keyword evidence="2 9" id="KW-0378">Hydrolase</keyword>
<dbReference type="Pfam" id="PF00580">
    <property type="entry name" value="UvrD-helicase"/>
    <property type="match status" value="2"/>
</dbReference>
<dbReference type="GO" id="GO:0000725">
    <property type="term" value="P:recombinational repair"/>
    <property type="evidence" value="ECO:0007669"/>
    <property type="project" value="TreeGrafter"/>
</dbReference>
<protein>
    <recommendedName>
        <fullName evidence="7">DNA 3'-5' helicase</fullName>
        <ecNumber evidence="7">5.6.2.4</ecNumber>
    </recommendedName>
</protein>